<evidence type="ECO:0000313" key="2">
    <source>
        <dbReference type="Proteomes" id="UP000594263"/>
    </source>
</evidence>
<dbReference type="Proteomes" id="UP000594263">
    <property type="component" value="Unplaced"/>
</dbReference>
<accession>A0A7N0V9J7</accession>
<organism evidence="1 2">
    <name type="scientific">Kalanchoe fedtschenkoi</name>
    <name type="common">Lavender scallops</name>
    <name type="synonym">South American air plant</name>
    <dbReference type="NCBI Taxonomy" id="63787"/>
    <lineage>
        <taxon>Eukaryota</taxon>
        <taxon>Viridiplantae</taxon>
        <taxon>Streptophyta</taxon>
        <taxon>Embryophyta</taxon>
        <taxon>Tracheophyta</taxon>
        <taxon>Spermatophyta</taxon>
        <taxon>Magnoliopsida</taxon>
        <taxon>eudicotyledons</taxon>
        <taxon>Gunneridae</taxon>
        <taxon>Pentapetalae</taxon>
        <taxon>Saxifragales</taxon>
        <taxon>Crassulaceae</taxon>
        <taxon>Kalanchoe</taxon>
    </lineage>
</organism>
<sequence length="102" mass="11448">MLQPNLLTCIIVRFFPLRDISVYIAKLLRGIAVDVSNPRTPSHHLSMLGTTGRPSVPHPSANITLIRISSQKEYRLFSLHSKPRTPSFICRALKAPQSFLPN</sequence>
<keyword evidence="2" id="KW-1185">Reference proteome</keyword>
<evidence type="ECO:0000313" key="1">
    <source>
        <dbReference type="EnsemblPlants" id="Kaladp0213s0004.1.v1.1.CDS.1"/>
    </source>
</evidence>
<proteinExistence type="predicted"/>
<protein>
    <submittedName>
        <fullName evidence="1">Uncharacterized protein</fullName>
    </submittedName>
</protein>
<dbReference type="Gramene" id="Kaladp0213s0004.1.v1.1">
    <property type="protein sequence ID" value="Kaladp0213s0004.1.v1.1.CDS.1"/>
    <property type="gene ID" value="Kaladp0213s0004.v1.1"/>
</dbReference>
<dbReference type="EnsemblPlants" id="Kaladp0213s0004.1.v1.1">
    <property type="protein sequence ID" value="Kaladp0213s0004.1.v1.1.CDS.1"/>
    <property type="gene ID" value="Kaladp0213s0004.v1.1"/>
</dbReference>
<name>A0A7N0V9J7_KALFE</name>
<reference evidence="1" key="1">
    <citation type="submission" date="2021-01" db="UniProtKB">
        <authorList>
            <consortium name="EnsemblPlants"/>
        </authorList>
    </citation>
    <scope>IDENTIFICATION</scope>
</reference>
<dbReference type="AlphaFoldDB" id="A0A7N0V9J7"/>